<keyword evidence="2" id="KW-1185">Reference proteome</keyword>
<reference evidence="2" key="1">
    <citation type="submission" date="2016-10" db="EMBL/GenBank/DDBJ databases">
        <authorList>
            <person name="Varghese N."/>
            <person name="Submissions S."/>
        </authorList>
    </citation>
    <scope>NUCLEOTIDE SEQUENCE [LARGE SCALE GENOMIC DNA]</scope>
    <source>
        <strain evidence="2">DSM 15718</strain>
    </source>
</reference>
<sequence>MIILNKINFNIDNLLHYKNKNVFGSTENVFEFLK</sequence>
<gene>
    <name evidence="1" type="ORF">SAMN05444338_11566</name>
</gene>
<dbReference type="Proteomes" id="UP000198569">
    <property type="component" value="Unassembled WGS sequence"/>
</dbReference>
<evidence type="ECO:0000313" key="2">
    <source>
        <dbReference type="Proteomes" id="UP000198569"/>
    </source>
</evidence>
<evidence type="ECO:0000313" key="1">
    <source>
        <dbReference type="EMBL" id="SDX79700.1"/>
    </source>
</evidence>
<protein>
    <submittedName>
        <fullName evidence="1">Uncharacterized protein</fullName>
    </submittedName>
</protein>
<dbReference type="STRING" id="229203.SAMN05444338_11566"/>
<organism evidence="1 2">
    <name type="scientific">Flavobacterium degerlachei</name>
    <dbReference type="NCBI Taxonomy" id="229203"/>
    <lineage>
        <taxon>Bacteria</taxon>
        <taxon>Pseudomonadati</taxon>
        <taxon>Bacteroidota</taxon>
        <taxon>Flavobacteriia</taxon>
        <taxon>Flavobacteriales</taxon>
        <taxon>Flavobacteriaceae</taxon>
        <taxon>Flavobacterium</taxon>
    </lineage>
</organism>
<dbReference type="EMBL" id="FNMV01000015">
    <property type="protein sequence ID" value="SDX79700.1"/>
    <property type="molecule type" value="Genomic_DNA"/>
</dbReference>
<dbReference type="AlphaFoldDB" id="A0A1H3EM74"/>
<name>A0A1H3EM74_9FLAO</name>
<proteinExistence type="predicted"/>
<accession>A0A1H3EM74</accession>